<evidence type="ECO:0000313" key="3">
    <source>
        <dbReference type="Proteomes" id="UP001412067"/>
    </source>
</evidence>
<name>A0ABR2MBF9_9ASPA</name>
<sequence>MGEHECARPERGSAVGGGHKGRNRPLGEGPGALKDLRWRSDSRWSPVIVCRYFGAVILGFNRHTRMHTVAQKLYCTIDRCFEQDLGCKMETCRSTQKSLSLVYWNRAAILFDLFAPILSAQMAFALNTGFITGFKKIISALFLPLSAHPLLIREFSSSSGAISLTTLNSPGVRRSKFAFPRLEFVVPPELFFFFRFSSPFATRSSPFVASFPRLYSRGRRNPHF</sequence>
<reference evidence="2 3" key="1">
    <citation type="journal article" date="2022" name="Nat. Plants">
        <title>Genomes of leafy and leafless Platanthera orchids illuminate the evolution of mycoheterotrophy.</title>
        <authorList>
            <person name="Li M.H."/>
            <person name="Liu K.W."/>
            <person name="Li Z."/>
            <person name="Lu H.C."/>
            <person name="Ye Q.L."/>
            <person name="Zhang D."/>
            <person name="Wang J.Y."/>
            <person name="Li Y.F."/>
            <person name="Zhong Z.M."/>
            <person name="Liu X."/>
            <person name="Yu X."/>
            <person name="Liu D.K."/>
            <person name="Tu X.D."/>
            <person name="Liu B."/>
            <person name="Hao Y."/>
            <person name="Liao X.Y."/>
            <person name="Jiang Y.T."/>
            <person name="Sun W.H."/>
            <person name="Chen J."/>
            <person name="Chen Y.Q."/>
            <person name="Ai Y."/>
            <person name="Zhai J.W."/>
            <person name="Wu S.S."/>
            <person name="Zhou Z."/>
            <person name="Hsiao Y.Y."/>
            <person name="Wu W.L."/>
            <person name="Chen Y.Y."/>
            <person name="Lin Y.F."/>
            <person name="Hsu J.L."/>
            <person name="Li C.Y."/>
            <person name="Wang Z.W."/>
            <person name="Zhao X."/>
            <person name="Zhong W.Y."/>
            <person name="Ma X.K."/>
            <person name="Ma L."/>
            <person name="Huang J."/>
            <person name="Chen G.Z."/>
            <person name="Huang M.Z."/>
            <person name="Huang L."/>
            <person name="Peng D.H."/>
            <person name="Luo Y.B."/>
            <person name="Zou S.Q."/>
            <person name="Chen S.P."/>
            <person name="Lan S."/>
            <person name="Tsai W.C."/>
            <person name="Van de Peer Y."/>
            <person name="Liu Z.J."/>
        </authorList>
    </citation>
    <scope>NUCLEOTIDE SEQUENCE [LARGE SCALE GENOMIC DNA]</scope>
    <source>
        <strain evidence="2">Lor288</strain>
    </source>
</reference>
<evidence type="ECO:0000313" key="2">
    <source>
        <dbReference type="EMBL" id="KAK8961029.1"/>
    </source>
</evidence>
<comment type="caution">
    <text evidence="2">The sequence shown here is derived from an EMBL/GenBank/DDBJ whole genome shotgun (WGS) entry which is preliminary data.</text>
</comment>
<accession>A0ABR2MBF9</accession>
<protein>
    <submittedName>
        <fullName evidence="2">Uncharacterized protein</fullName>
    </submittedName>
</protein>
<evidence type="ECO:0000256" key="1">
    <source>
        <dbReference type="SAM" id="MobiDB-lite"/>
    </source>
</evidence>
<dbReference type="EMBL" id="JBBWWR010000010">
    <property type="protein sequence ID" value="KAK8961029.1"/>
    <property type="molecule type" value="Genomic_DNA"/>
</dbReference>
<organism evidence="2 3">
    <name type="scientific">Platanthera guangdongensis</name>
    <dbReference type="NCBI Taxonomy" id="2320717"/>
    <lineage>
        <taxon>Eukaryota</taxon>
        <taxon>Viridiplantae</taxon>
        <taxon>Streptophyta</taxon>
        <taxon>Embryophyta</taxon>
        <taxon>Tracheophyta</taxon>
        <taxon>Spermatophyta</taxon>
        <taxon>Magnoliopsida</taxon>
        <taxon>Liliopsida</taxon>
        <taxon>Asparagales</taxon>
        <taxon>Orchidaceae</taxon>
        <taxon>Orchidoideae</taxon>
        <taxon>Orchideae</taxon>
        <taxon>Orchidinae</taxon>
        <taxon>Platanthera</taxon>
    </lineage>
</organism>
<keyword evidence="3" id="KW-1185">Reference proteome</keyword>
<proteinExistence type="predicted"/>
<dbReference type="Proteomes" id="UP001412067">
    <property type="component" value="Unassembled WGS sequence"/>
</dbReference>
<feature type="region of interest" description="Disordered" evidence="1">
    <location>
        <begin position="1"/>
        <end position="28"/>
    </location>
</feature>
<feature type="compositionally biased region" description="Basic and acidic residues" evidence="1">
    <location>
        <begin position="1"/>
        <end position="11"/>
    </location>
</feature>
<gene>
    <name evidence="2" type="ORF">KSP40_PGU022511</name>
</gene>